<dbReference type="PROSITE" id="PS50928">
    <property type="entry name" value="ABC_TM1"/>
    <property type="match status" value="1"/>
</dbReference>
<dbReference type="SUPFAM" id="SSF161098">
    <property type="entry name" value="MetI-like"/>
    <property type="match status" value="1"/>
</dbReference>
<feature type="transmembrane region" description="Helical" evidence="7">
    <location>
        <begin position="23"/>
        <end position="49"/>
    </location>
</feature>
<keyword evidence="3" id="KW-1003">Cell membrane</keyword>
<dbReference type="InterPro" id="IPR035906">
    <property type="entry name" value="MetI-like_sf"/>
</dbReference>
<keyword evidence="4 7" id="KW-0812">Transmembrane</keyword>
<dbReference type="CDD" id="cd06261">
    <property type="entry name" value="TM_PBP2"/>
    <property type="match status" value="1"/>
</dbReference>
<protein>
    <submittedName>
        <fullName evidence="9">Sugar ABC transporter permease</fullName>
    </submittedName>
</protein>
<feature type="transmembrane region" description="Helical" evidence="7">
    <location>
        <begin position="164"/>
        <end position="187"/>
    </location>
</feature>
<evidence type="ECO:0000313" key="10">
    <source>
        <dbReference type="Proteomes" id="UP000664628"/>
    </source>
</evidence>
<keyword evidence="10" id="KW-1185">Reference proteome</keyword>
<feature type="transmembrane region" description="Helical" evidence="7">
    <location>
        <begin position="218"/>
        <end position="239"/>
    </location>
</feature>
<sequence length="297" mass="33782">MCSWGINEKTVNMKLTSKRLTPYILITPYLLHVAVFVLFPVAFSIVLTFHSWNIISPMKYVGLDNYAHLLKDRLFWQSLWNTVRFLLVHIPLQIVVALALAEFLNGPIRGRAFFRASFFLPVIVSGVVVTILWQQLLGFNAGMINKVLTGMSIPKVPWLESPDVAMYAIALMATWKNVGLYIILFLVGLQTVPMQYYEAADLEGATRWQKFRYVTLPMINPTIFMVVVLSTIGGFSLFIEPYIMTEGGPLNSTLSAVMYIYRQAFQYYHMGYSATLGFFFALLILAVVAVQKKYVEE</sequence>
<evidence type="ECO:0000259" key="8">
    <source>
        <dbReference type="PROSITE" id="PS50928"/>
    </source>
</evidence>
<evidence type="ECO:0000313" key="9">
    <source>
        <dbReference type="EMBL" id="MBO0948000.1"/>
    </source>
</evidence>
<proteinExistence type="inferred from homology"/>
<feature type="domain" description="ABC transmembrane type-1" evidence="8">
    <location>
        <begin position="79"/>
        <end position="291"/>
    </location>
</feature>
<reference evidence="9 10" key="1">
    <citation type="submission" date="2021-03" db="EMBL/GenBank/DDBJ databases">
        <title>Fibrella sp. HMF5405 genome sequencing and assembly.</title>
        <authorList>
            <person name="Kang H."/>
            <person name="Kim H."/>
            <person name="Bae S."/>
            <person name="Joh K."/>
        </authorList>
    </citation>
    <scope>NUCLEOTIDE SEQUENCE [LARGE SCALE GENOMIC DNA]</scope>
    <source>
        <strain evidence="9 10">HMF5405</strain>
    </source>
</reference>
<feature type="transmembrane region" description="Helical" evidence="7">
    <location>
        <begin position="267"/>
        <end position="290"/>
    </location>
</feature>
<dbReference type="Proteomes" id="UP000664628">
    <property type="component" value="Unassembled WGS sequence"/>
</dbReference>
<dbReference type="InterPro" id="IPR000515">
    <property type="entry name" value="MetI-like"/>
</dbReference>
<evidence type="ECO:0000256" key="1">
    <source>
        <dbReference type="ARBA" id="ARBA00004651"/>
    </source>
</evidence>
<evidence type="ECO:0000256" key="7">
    <source>
        <dbReference type="RuleBase" id="RU363032"/>
    </source>
</evidence>
<feature type="transmembrane region" description="Helical" evidence="7">
    <location>
        <begin position="79"/>
        <end position="100"/>
    </location>
</feature>
<dbReference type="InterPro" id="IPR051393">
    <property type="entry name" value="ABC_transporter_permease"/>
</dbReference>
<feature type="transmembrane region" description="Helical" evidence="7">
    <location>
        <begin position="112"/>
        <end position="133"/>
    </location>
</feature>
<evidence type="ECO:0000256" key="2">
    <source>
        <dbReference type="ARBA" id="ARBA00022448"/>
    </source>
</evidence>
<dbReference type="Pfam" id="PF00528">
    <property type="entry name" value="BPD_transp_1"/>
    <property type="match status" value="1"/>
</dbReference>
<evidence type="ECO:0000256" key="4">
    <source>
        <dbReference type="ARBA" id="ARBA00022692"/>
    </source>
</evidence>
<gene>
    <name evidence="9" type="ORF">J2I46_05365</name>
</gene>
<accession>A0ABS3JDC6</accession>
<name>A0ABS3JDC6_9BACT</name>
<evidence type="ECO:0000256" key="5">
    <source>
        <dbReference type="ARBA" id="ARBA00022989"/>
    </source>
</evidence>
<comment type="subcellular location">
    <subcellularLocation>
        <location evidence="1 7">Cell membrane</location>
        <topology evidence="1 7">Multi-pass membrane protein</topology>
    </subcellularLocation>
</comment>
<keyword evidence="5 7" id="KW-1133">Transmembrane helix</keyword>
<keyword evidence="2 7" id="KW-0813">Transport</keyword>
<dbReference type="PANTHER" id="PTHR30193">
    <property type="entry name" value="ABC TRANSPORTER PERMEASE PROTEIN"/>
    <property type="match status" value="1"/>
</dbReference>
<dbReference type="Gene3D" id="1.10.3720.10">
    <property type="entry name" value="MetI-like"/>
    <property type="match status" value="1"/>
</dbReference>
<dbReference type="PANTHER" id="PTHR30193:SF37">
    <property type="entry name" value="INNER MEMBRANE ABC TRANSPORTER PERMEASE PROTEIN YCJO"/>
    <property type="match status" value="1"/>
</dbReference>
<comment type="similarity">
    <text evidence="7">Belongs to the binding-protein-dependent transport system permease family.</text>
</comment>
<organism evidence="9 10">
    <name type="scientific">Fibrella forsythiae</name>
    <dbReference type="NCBI Taxonomy" id="2817061"/>
    <lineage>
        <taxon>Bacteria</taxon>
        <taxon>Pseudomonadati</taxon>
        <taxon>Bacteroidota</taxon>
        <taxon>Cytophagia</taxon>
        <taxon>Cytophagales</taxon>
        <taxon>Spirosomataceae</taxon>
        <taxon>Fibrella</taxon>
    </lineage>
</organism>
<comment type="caution">
    <text evidence="9">The sequence shown here is derived from an EMBL/GenBank/DDBJ whole genome shotgun (WGS) entry which is preliminary data.</text>
</comment>
<dbReference type="EMBL" id="JAFMYW010000001">
    <property type="protein sequence ID" value="MBO0948000.1"/>
    <property type="molecule type" value="Genomic_DNA"/>
</dbReference>
<evidence type="ECO:0000256" key="6">
    <source>
        <dbReference type="ARBA" id="ARBA00023136"/>
    </source>
</evidence>
<evidence type="ECO:0000256" key="3">
    <source>
        <dbReference type="ARBA" id="ARBA00022475"/>
    </source>
</evidence>
<keyword evidence="6 7" id="KW-0472">Membrane</keyword>